<dbReference type="OrthoDB" id="566138at2759"/>
<reference evidence="4 5" key="1">
    <citation type="journal article" date="2016" name="Sci. Rep.">
        <title>Penicillium arizonense, a new, genome sequenced fungal species, reveals a high chemical diversity in secreted metabolites.</title>
        <authorList>
            <person name="Grijseels S."/>
            <person name="Nielsen J.C."/>
            <person name="Randelovic M."/>
            <person name="Nielsen J."/>
            <person name="Nielsen K.F."/>
            <person name="Workman M."/>
            <person name="Frisvad J.C."/>
        </authorList>
    </citation>
    <scope>NUCLEOTIDE SEQUENCE [LARGE SCALE GENOMIC DNA]</scope>
    <source>
        <strain evidence="4 5">CBS 141311</strain>
    </source>
</reference>
<name>A0A1F5L712_PENAI</name>
<dbReference type="InterPro" id="IPR036928">
    <property type="entry name" value="AS_sf"/>
</dbReference>
<dbReference type="PANTHER" id="PTHR42678:SF34">
    <property type="entry name" value="OS04G0183300 PROTEIN"/>
    <property type="match status" value="1"/>
</dbReference>
<dbReference type="InterPro" id="IPR023631">
    <property type="entry name" value="Amidase_dom"/>
</dbReference>
<dbReference type="Proteomes" id="UP000177622">
    <property type="component" value="Unassembled WGS sequence"/>
</dbReference>
<comment type="similarity">
    <text evidence="1">Belongs to the ustYa family.</text>
</comment>
<dbReference type="InterPro" id="IPR021765">
    <property type="entry name" value="UstYa-like"/>
</dbReference>
<evidence type="ECO:0000313" key="5">
    <source>
        <dbReference type="Proteomes" id="UP000177622"/>
    </source>
</evidence>
<dbReference type="Gene3D" id="3.90.1300.10">
    <property type="entry name" value="Amidase signature (AS) domain"/>
    <property type="match status" value="1"/>
</dbReference>
<organism evidence="4 5">
    <name type="scientific">Penicillium arizonense</name>
    <dbReference type="NCBI Taxonomy" id="1835702"/>
    <lineage>
        <taxon>Eukaryota</taxon>
        <taxon>Fungi</taxon>
        <taxon>Dikarya</taxon>
        <taxon>Ascomycota</taxon>
        <taxon>Pezizomycotina</taxon>
        <taxon>Eurotiomycetes</taxon>
        <taxon>Eurotiomycetidae</taxon>
        <taxon>Eurotiales</taxon>
        <taxon>Aspergillaceae</taxon>
        <taxon>Penicillium</taxon>
    </lineage>
</organism>
<evidence type="ECO:0000313" key="4">
    <source>
        <dbReference type="EMBL" id="OGE49013.1"/>
    </source>
</evidence>
<dbReference type="EMBL" id="LXJU01000024">
    <property type="protein sequence ID" value="OGE49013.1"/>
    <property type="molecule type" value="Genomic_DNA"/>
</dbReference>
<keyword evidence="2" id="KW-0472">Membrane</keyword>
<gene>
    <name evidence="4" type="ORF">PENARI_c024G04810</name>
</gene>
<feature type="domain" description="Amidase" evidence="3">
    <location>
        <begin position="238"/>
        <end position="466"/>
    </location>
</feature>
<evidence type="ECO:0000256" key="2">
    <source>
        <dbReference type="SAM" id="Phobius"/>
    </source>
</evidence>
<dbReference type="GO" id="GO:0043386">
    <property type="term" value="P:mycotoxin biosynthetic process"/>
    <property type="evidence" value="ECO:0007669"/>
    <property type="project" value="InterPro"/>
</dbReference>
<dbReference type="RefSeq" id="XP_022484467.1">
    <property type="nucleotide sequence ID" value="XM_022635678.1"/>
</dbReference>
<keyword evidence="2" id="KW-1133">Transmembrane helix</keyword>
<keyword evidence="2" id="KW-0812">Transmembrane</keyword>
<dbReference type="SUPFAM" id="SSF75304">
    <property type="entry name" value="Amidase signature (AS) enzymes"/>
    <property type="match status" value="1"/>
</dbReference>
<proteinExistence type="inferred from homology"/>
<dbReference type="PANTHER" id="PTHR42678">
    <property type="entry name" value="AMIDASE"/>
    <property type="match status" value="1"/>
</dbReference>
<keyword evidence="5" id="KW-1185">Reference proteome</keyword>
<feature type="transmembrane region" description="Helical" evidence="2">
    <location>
        <begin position="53"/>
        <end position="78"/>
    </location>
</feature>
<dbReference type="AlphaFoldDB" id="A0A1F5L712"/>
<sequence>MWELDLSHFLKPLRYQKVASIGDDAFDDMTSNSSPPGLPLVNGQKSVKRKSAMYALCHLFLSCLCLIFSISFLFFKYYHDLSDDTCLRQLSAPSPALEAVELELVTFNDTFQPDEYSGYPSATSEKAWAALWDCDLQTIYQVDEAMLIQKVGAFSVPLESLAGLNKSSMTGDFRLVGSGTGAGVGGLLEGAHQIHCLNLLLAHIPSFRAEMTVNVLTTNAVDLQQLLEEKKTTSAYTVEDYLAQIHRYESALHALISPAPKNQVLEIAKARDEERQKGQIRGPFHGIPIILKDSFVTASELGMSTTAGSYAFIGAKASKNGAITQRLIDAGMVILGKANMTEFAGMKMTMMMPGWSAHGGQTLSPYVGKIKDNEKILGHSPAPGGSSTGSAVAVAAGFSPLAMATETIGSIVTPSTRAGLYALKPTTGVQDITGLYTMTEFFDSPGPMAKSAADVRVLSEILLGRLFTSPQLGSWEGLSVGFLDPSIWSLSLDLCTQFEGTAEQMVDEYEETVSALRSGGCPLKYPIHCKDPSVLPTTILPIAYWDFRNLCIPRFIRSFDECSVTSVADIIEFNEKNSDKALPAPFVEQNDLEGAMIATEEKEQIDELKQDLRTAARAILDELFNKEEINILVAPGDSPLCVHASAAGYPIATVPIGQLRYNGRPFGLCLLARANEEETLLRFMAVYEKVAKPRPIPKF</sequence>
<protein>
    <recommendedName>
        <fullName evidence="3">Amidase domain-containing protein</fullName>
    </recommendedName>
</protein>
<dbReference type="STRING" id="1835702.A0A1F5L712"/>
<accession>A0A1F5L712</accession>
<evidence type="ECO:0000256" key="1">
    <source>
        <dbReference type="ARBA" id="ARBA00035112"/>
    </source>
</evidence>
<evidence type="ECO:0000259" key="3">
    <source>
        <dbReference type="Pfam" id="PF01425"/>
    </source>
</evidence>
<dbReference type="Pfam" id="PF11807">
    <property type="entry name" value="UstYa"/>
    <property type="match status" value="1"/>
</dbReference>
<dbReference type="Pfam" id="PF01425">
    <property type="entry name" value="Amidase"/>
    <property type="match status" value="1"/>
</dbReference>
<dbReference type="GeneID" id="34580412"/>
<comment type="caution">
    <text evidence="4">The sequence shown here is derived from an EMBL/GenBank/DDBJ whole genome shotgun (WGS) entry which is preliminary data.</text>
</comment>